<dbReference type="EMBL" id="QREG01000022">
    <property type="protein sequence ID" value="RED94141.1"/>
    <property type="molecule type" value="Genomic_DNA"/>
</dbReference>
<comment type="caution">
    <text evidence="1">The sequence shown here is derived from an EMBL/GenBank/DDBJ whole genome shotgun (WGS) entry which is preliminary data.</text>
</comment>
<evidence type="ECO:0000313" key="1">
    <source>
        <dbReference type="EMBL" id="RED94141.1"/>
    </source>
</evidence>
<reference evidence="1 2" key="1">
    <citation type="submission" date="2018-07" db="EMBL/GenBank/DDBJ databases">
        <title>Genomic Encyclopedia of Type Strains, Phase IV (KMG-IV): sequencing the most valuable type-strain genomes for metagenomic binning, comparative biology and taxonomic classification.</title>
        <authorList>
            <person name="Goeker M."/>
        </authorList>
    </citation>
    <scope>NUCLEOTIDE SEQUENCE [LARGE SCALE GENOMIC DNA]</scope>
    <source>
        <strain evidence="1 2">DSM 4134</strain>
    </source>
</reference>
<dbReference type="Proteomes" id="UP000256779">
    <property type="component" value="Unassembled WGS sequence"/>
</dbReference>
<organism evidence="1 2">
    <name type="scientific">Marinoscillum furvescens DSM 4134</name>
    <dbReference type="NCBI Taxonomy" id="1122208"/>
    <lineage>
        <taxon>Bacteria</taxon>
        <taxon>Pseudomonadati</taxon>
        <taxon>Bacteroidota</taxon>
        <taxon>Cytophagia</taxon>
        <taxon>Cytophagales</taxon>
        <taxon>Reichenbachiellaceae</taxon>
        <taxon>Marinoscillum</taxon>
    </lineage>
</organism>
<protein>
    <submittedName>
        <fullName evidence="1">Uncharacterized protein</fullName>
    </submittedName>
</protein>
<gene>
    <name evidence="1" type="ORF">C7460_12282</name>
</gene>
<name>A0A3D9KY15_MARFU</name>
<sequence>MTPEELKPHIIEIFQRNRQTPNADYDESRFLDYLLTAPASKNNIRNSFKGVKRFHQFIDEVELKYGICFSTADLDRFYSLEQFTKKL</sequence>
<proteinExistence type="predicted"/>
<dbReference type="AlphaFoldDB" id="A0A3D9KY15"/>
<keyword evidence="2" id="KW-1185">Reference proteome</keyword>
<accession>A0A3D9KY15</accession>
<evidence type="ECO:0000313" key="2">
    <source>
        <dbReference type="Proteomes" id="UP000256779"/>
    </source>
</evidence>